<dbReference type="PROSITE" id="PS50943">
    <property type="entry name" value="HTH_CROC1"/>
    <property type="match status" value="1"/>
</dbReference>
<dbReference type="CDD" id="cd00093">
    <property type="entry name" value="HTH_XRE"/>
    <property type="match status" value="1"/>
</dbReference>
<sequence length="62" mass="6643">MTAAEKIKKIVEEKGIAPDELAAALGVSKGALHNWLKGTGRPSANAQAKLEKYCTDNNITFE</sequence>
<dbReference type="GO" id="GO:0003677">
    <property type="term" value="F:DNA binding"/>
    <property type="evidence" value="ECO:0007669"/>
    <property type="project" value="InterPro"/>
</dbReference>
<dbReference type="SMART" id="SM00530">
    <property type="entry name" value="HTH_XRE"/>
    <property type="match status" value="1"/>
</dbReference>
<evidence type="ECO:0000259" key="1">
    <source>
        <dbReference type="PROSITE" id="PS50943"/>
    </source>
</evidence>
<organism evidence="2 3">
    <name type="scientific">Candidatus Borkfalkia avistercoris</name>
    <dbReference type="NCBI Taxonomy" id="2838504"/>
    <lineage>
        <taxon>Bacteria</taxon>
        <taxon>Bacillati</taxon>
        <taxon>Bacillota</taxon>
        <taxon>Clostridia</taxon>
        <taxon>Christensenellales</taxon>
        <taxon>Christensenellaceae</taxon>
        <taxon>Candidatus Borkfalkia</taxon>
    </lineage>
</organism>
<evidence type="ECO:0000313" key="3">
    <source>
        <dbReference type="Proteomes" id="UP000824132"/>
    </source>
</evidence>
<dbReference type="EMBL" id="DXCL01000020">
    <property type="protein sequence ID" value="HIZ03258.1"/>
    <property type="molecule type" value="Genomic_DNA"/>
</dbReference>
<feature type="domain" description="HTH cro/C1-type" evidence="1">
    <location>
        <begin position="7"/>
        <end position="53"/>
    </location>
</feature>
<dbReference type="Proteomes" id="UP000824132">
    <property type="component" value="Unassembled WGS sequence"/>
</dbReference>
<protein>
    <submittedName>
        <fullName evidence="2">Helix-turn-helix domain-containing protein</fullName>
    </submittedName>
</protein>
<evidence type="ECO:0000313" key="2">
    <source>
        <dbReference type="EMBL" id="HIZ03258.1"/>
    </source>
</evidence>
<dbReference type="AlphaFoldDB" id="A0A9D2ID33"/>
<name>A0A9D2ID33_9FIRM</name>
<proteinExistence type="predicted"/>
<accession>A0A9D2ID33</accession>
<dbReference type="Gene3D" id="1.10.260.40">
    <property type="entry name" value="lambda repressor-like DNA-binding domains"/>
    <property type="match status" value="1"/>
</dbReference>
<dbReference type="SUPFAM" id="SSF47413">
    <property type="entry name" value="lambda repressor-like DNA-binding domains"/>
    <property type="match status" value="1"/>
</dbReference>
<reference evidence="2" key="2">
    <citation type="submission" date="2021-04" db="EMBL/GenBank/DDBJ databases">
        <authorList>
            <person name="Gilroy R."/>
        </authorList>
    </citation>
    <scope>NUCLEOTIDE SEQUENCE</scope>
    <source>
        <strain evidence="2">CHK187-5294</strain>
    </source>
</reference>
<gene>
    <name evidence="2" type="ORF">H9727_03130</name>
</gene>
<dbReference type="Pfam" id="PF01381">
    <property type="entry name" value="HTH_3"/>
    <property type="match status" value="1"/>
</dbReference>
<dbReference type="InterPro" id="IPR001387">
    <property type="entry name" value="Cro/C1-type_HTH"/>
</dbReference>
<dbReference type="InterPro" id="IPR010982">
    <property type="entry name" value="Lambda_DNA-bd_dom_sf"/>
</dbReference>
<comment type="caution">
    <text evidence="2">The sequence shown here is derived from an EMBL/GenBank/DDBJ whole genome shotgun (WGS) entry which is preliminary data.</text>
</comment>
<reference evidence="2" key="1">
    <citation type="journal article" date="2021" name="PeerJ">
        <title>Extensive microbial diversity within the chicken gut microbiome revealed by metagenomics and culture.</title>
        <authorList>
            <person name="Gilroy R."/>
            <person name="Ravi A."/>
            <person name="Getino M."/>
            <person name="Pursley I."/>
            <person name="Horton D.L."/>
            <person name="Alikhan N.F."/>
            <person name="Baker D."/>
            <person name="Gharbi K."/>
            <person name="Hall N."/>
            <person name="Watson M."/>
            <person name="Adriaenssens E.M."/>
            <person name="Foster-Nyarko E."/>
            <person name="Jarju S."/>
            <person name="Secka A."/>
            <person name="Antonio M."/>
            <person name="Oren A."/>
            <person name="Chaudhuri R.R."/>
            <person name="La Ragione R."/>
            <person name="Hildebrand F."/>
            <person name="Pallen M.J."/>
        </authorList>
    </citation>
    <scope>NUCLEOTIDE SEQUENCE</scope>
    <source>
        <strain evidence="2">CHK187-5294</strain>
    </source>
</reference>